<dbReference type="EMBL" id="KI669459">
    <property type="protein sequence ID" value="OCF62006.1"/>
    <property type="molecule type" value="Genomic_DNA"/>
</dbReference>
<feature type="transmembrane region" description="Helical" evidence="1">
    <location>
        <begin position="38"/>
        <end position="56"/>
    </location>
</feature>
<evidence type="ECO:0000313" key="2">
    <source>
        <dbReference type="EMBL" id="OCF62006.1"/>
    </source>
</evidence>
<reference evidence="2 3" key="1">
    <citation type="submission" date="2013-07" db="EMBL/GenBank/DDBJ databases">
        <title>The Genome Sequence of Kwoniella mangroviensis CBS10435.</title>
        <authorList>
            <consortium name="The Broad Institute Genome Sequencing Platform"/>
            <person name="Cuomo C."/>
            <person name="Litvintseva A."/>
            <person name="Chen Y."/>
            <person name="Heitman J."/>
            <person name="Sun S."/>
            <person name="Springer D."/>
            <person name="Dromer F."/>
            <person name="Young S.K."/>
            <person name="Zeng Q."/>
            <person name="Gargeya S."/>
            <person name="Fitzgerald M."/>
            <person name="Abouelleil A."/>
            <person name="Alvarado L."/>
            <person name="Berlin A.M."/>
            <person name="Chapman S.B."/>
            <person name="Dewar J."/>
            <person name="Goldberg J."/>
            <person name="Griggs A."/>
            <person name="Gujja S."/>
            <person name="Hansen M."/>
            <person name="Howarth C."/>
            <person name="Imamovic A."/>
            <person name="Larimer J."/>
            <person name="McCowan C."/>
            <person name="Murphy C."/>
            <person name="Pearson M."/>
            <person name="Priest M."/>
            <person name="Roberts A."/>
            <person name="Saif S."/>
            <person name="Shea T."/>
            <person name="Sykes S."/>
            <person name="Wortman J."/>
            <person name="Nusbaum C."/>
            <person name="Birren B."/>
        </authorList>
    </citation>
    <scope>NUCLEOTIDE SEQUENCE [LARGE SCALE GENOMIC DNA]</scope>
    <source>
        <strain evidence="2 3">CBS 10435</strain>
    </source>
</reference>
<organism evidence="2 3">
    <name type="scientific">Kwoniella mangroviensis CBS 10435</name>
    <dbReference type="NCBI Taxonomy" id="1331196"/>
    <lineage>
        <taxon>Eukaryota</taxon>
        <taxon>Fungi</taxon>
        <taxon>Dikarya</taxon>
        <taxon>Basidiomycota</taxon>
        <taxon>Agaricomycotina</taxon>
        <taxon>Tremellomycetes</taxon>
        <taxon>Tremellales</taxon>
        <taxon>Cryptococcaceae</taxon>
        <taxon>Kwoniella</taxon>
    </lineage>
</organism>
<evidence type="ECO:0000313" key="3">
    <source>
        <dbReference type="Proteomes" id="UP000092583"/>
    </source>
</evidence>
<gene>
    <name evidence="2" type="ORF">L486_01672</name>
</gene>
<keyword evidence="1" id="KW-0472">Membrane</keyword>
<dbReference type="AlphaFoldDB" id="A0A1B9J2I5"/>
<feature type="transmembrane region" description="Helical" evidence="1">
    <location>
        <begin position="12"/>
        <end position="31"/>
    </location>
</feature>
<evidence type="ECO:0000256" key="1">
    <source>
        <dbReference type="SAM" id="Phobius"/>
    </source>
</evidence>
<proteinExistence type="predicted"/>
<protein>
    <submittedName>
        <fullName evidence="2">Uncharacterized protein</fullName>
    </submittedName>
</protein>
<dbReference type="Proteomes" id="UP000092583">
    <property type="component" value="Unassembled WGS sequence"/>
</dbReference>
<accession>A0A1B9J2I5</accession>
<keyword evidence="1" id="KW-1133">Transmembrane helix</keyword>
<keyword evidence="3" id="KW-1185">Reference proteome</keyword>
<feature type="transmembrane region" description="Helical" evidence="1">
    <location>
        <begin position="88"/>
        <end position="110"/>
    </location>
</feature>
<sequence length="164" mass="17163">MDGELDTSPPDGSALVDIATIWALDFWLFALTGRRPENILGGLLLSAVGSILLAKVKTSVGGRYVGALLNACTNWAVAPLLAMRTSTVYGASATAVASAGITAFVNLSALESFLERVHVCLSYGVDLVLAQGPGPVHYEGDIEGLSKGRKDKDMELAQVSVEQV</sequence>
<name>A0A1B9J2I5_9TREE</name>
<reference evidence="3" key="2">
    <citation type="submission" date="2013-12" db="EMBL/GenBank/DDBJ databases">
        <title>Evolution of pathogenesis and genome organization in the Tremellales.</title>
        <authorList>
            <person name="Cuomo C."/>
            <person name="Litvintseva A."/>
            <person name="Heitman J."/>
            <person name="Chen Y."/>
            <person name="Sun S."/>
            <person name="Springer D."/>
            <person name="Dromer F."/>
            <person name="Young S."/>
            <person name="Zeng Q."/>
            <person name="Chapman S."/>
            <person name="Gujja S."/>
            <person name="Saif S."/>
            <person name="Birren B."/>
        </authorList>
    </citation>
    <scope>NUCLEOTIDE SEQUENCE [LARGE SCALE GENOMIC DNA]</scope>
    <source>
        <strain evidence="3">CBS 10435</strain>
    </source>
</reference>
<keyword evidence="1" id="KW-0812">Transmembrane</keyword>